<dbReference type="EMBL" id="JAAGLQ010000571">
    <property type="protein sequence ID" value="NEA19029.1"/>
    <property type="molecule type" value="Genomic_DNA"/>
</dbReference>
<feature type="region of interest" description="Disordered" evidence="1">
    <location>
        <begin position="195"/>
        <end position="225"/>
    </location>
</feature>
<dbReference type="InterPro" id="IPR025295">
    <property type="entry name" value="eCIS_core_dom"/>
</dbReference>
<name>A0A6N9U8K6_STRHA</name>
<feature type="region of interest" description="Disordered" evidence="1">
    <location>
        <begin position="1"/>
        <end position="43"/>
    </location>
</feature>
<dbReference type="RefSeq" id="WP_164348235.1">
    <property type="nucleotide sequence ID" value="NZ_JAAGLQ010000571.1"/>
</dbReference>
<accession>A0A6N9U8K6</accession>
<evidence type="ECO:0000313" key="3">
    <source>
        <dbReference type="EMBL" id="NEA19029.1"/>
    </source>
</evidence>
<proteinExistence type="predicted"/>
<evidence type="ECO:0000313" key="4">
    <source>
        <dbReference type="Proteomes" id="UP000471293"/>
    </source>
</evidence>
<evidence type="ECO:0000259" key="2">
    <source>
        <dbReference type="Pfam" id="PF13699"/>
    </source>
</evidence>
<feature type="domain" description="eCIS core" evidence="2">
    <location>
        <begin position="98"/>
        <end position="169"/>
    </location>
</feature>
<protein>
    <submittedName>
        <fullName evidence="3">DUF4157 domain-containing protein</fullName>
    </submittedName>
</protein>
<sequence>MRAKDGVGRSTAGNGRAAASRTPASRPAVRPDTPLTPQALRSLQGSMGNAAVVQLLHQGGHRQEQEREPGAGSGLQPTEQAEVQRAAVQDVLRSGGRPLDDTTRATMEARLGADFSDVRVHSGSAARASATALGARAYTSGNHVVIGDGGADAHTLAHELTHVIQQRQGPVAGTDNGDGLKVSSPDDRFEREAEANARRALSSPVPATDAGTVQRSGAYPPPGRHEEHVQRAVAYRQDSDTGSAADQAAFQRIVTGLDEAVQWAYDYVRTTPGLGALAEFDGHTKHWVRTWEAYLGGDVGSPSKEFGYAVESVATYRLKGRTTFADHHIGLQEVHGGTRPDVVLTGPGGRLVAALDITASSSGLHIFAKDNWEGRFPSFAEITYNSLTPETLVLMRARKDATGSVSAQELAAFEAAATEQRARFEARRSEIRADFDTYATPLAPKGEASRLQPQLSINVVLSWLRSGRFDLSNDVEGLDKTASCVLAALGVNGPRWGFITGYTANVARGESFLMVTDTHPTADAWGRTFQVEE</sequence>
<gene>
    <name evidence="3" type="ORF">G3I29_26725</name>
</gene>
<feature type="region of interest" description="Disordered" evidence="1">
    <location>
        <begin position="167"/>
        <end position="186"/>
    </location>
</feature>
<dbReference type="Pfam" id="PF13699">
    <property type="entry name" value="eCIS_core"/>
    <property type="match status" value="1"/>
</dbReference>
<comment type="caution">
    <text evidence="3">The sequence shown here is derived from an EMBL/GenBank/DDBJ whole genome shotgun (WGS) entry which is preliminary data.</text>
</comment>
<evidence type="ECO:0000256" key="1">
    <source>
        <dbReference type="SAM" id="MobiDB-lite"/>
    </source>
</evidence>
<dbReference type="AlphaFoldDB" id="A0A6N9U8K6"/>
<organism evidence="3 4">
    <name type="scientific">Streptomyces halstedii</name>
    <dbReference type="NCBI Taxonomy" id="1944"/>
    <lineage>
        <taxon>Bacteria</taxon>
        <taxon>Bacillati</taxon>
        <taxon>Actinomycetota</taxon>
        <taxon>Actinomycetes</taxon>
        <taxon>Kitasatosporales</taxon>
        <taxon>Streptomycetaceae</taxon>
        <taxon>Streptomyces</taxon>
    </lineage>
</organism>
<feature type="region of interest" description="Disordered" evidence="1">
    <location>
        <begin position="58"/>
        <end position="79"/>
    </location>
</feature>
<dbReference type="Proteomes" id="UP000471293">
    <property type="component" value="Unassembled WGS sequence"/>
</dbReference>
<feature type="compositionally biased region" description="Low complexity" evidence="1">
    <location>
        <begin position="16"/>
        <end position="31"/>
    </location>
</feature>
<reference evidence="3 4" key="1">
    <citation type="submission" date="2020-01" db="EMBL/GenBank/DDBJ databases">
        <title>Insect and environment-associated Actinomycetes.</title>
        <authorList>
            <person name="Currrie C."/>
            <person name="Chevrette M."/>
            <person name="Carlson C."/>
            <person name="Stubbendieck R."/>
            <person name="Wendt-Pienkowski E."/>
        </authorList>
    </citation>
    <scope>NUCLEOTIDE SEQUENCE [LARGE SCALE GENOMIC DNA]</scope>
    <source>
        <strain evidence="3 4">SID11342</strain>
    </source>
</reference>